<keyword evidence="3" id="KW-1185">Reference proteome</keyword>
<dbReference type="InterPro" id="IPR014710">
    <property type="entry name" value="RmlC-like_jellyroll"/>
</dbReference>
<reference evidence="2" key="2">
    <citation type="submission" date="2023-12" db="EMBL/GenBank/DDBJ databases">
        <authorList>
            <person name="Sun Q."/>
            <person name="Inoue M."/>
        </authorList>
    </citation>
    <scope>NUCLEOTIDE SEQUENCE</scope>
    <source>
        <strain evidence="2">JCM 17590</strain>
    </source>
</reference>
<organism evidence="2 3">
    <name type="scientific">Gryllotalpicola daejeonensis</name>
    <dbReference type="NCBI Taxonomy" id="993087"/>
    <lineage>
        <taxon>Bacteria</taxon>
        <taxon>Bacillati</taxon>
        <taxon>Actinomycetota</taxon>
        <taxon>Actinomycetes</taxon>
        <taxon>Micrococcales</taxon>
        <taxon>Microbacteriaceae</taxon>
        <taxon>Gryllotalpicola</taxon>
    </lineage>
</organism>
<dbReference type="Pfam" id="PF00908">
    <property type="entry name" value="dTDP_sugar_isom"/>
    <property type="match status" value="1"/>
</dbReference>
<dbReference type="Proteomes" id="UP001415169">
    <property type="component" value="Unassembled WGS sequence"/>
</dbReference>
<dbReference type="PANTHER" id="PTHR21047">
    <property type="entry name" value="DTDP-6-DEOXY-D-GLUCOSE-3,5 EPIMERASE"/>
    <property type="match status" value="1"/>
</dbReference>
<dbReference type="InterPro" id="IPR011051">
    <property type="entry name" value="RmlC_Cupin_sf"/>
</dbReference>
<evidence type="ECO:0000313" key="3">
    <source>
        <dbReference type="Proteomes" id="UP001415169"/>
    </source>
</evidence>
<dbReference type="PANTHER" id="PTHR21047:SF2">
    <property type="entry name" value="THYMIDINE DIPHOSPHO-4-KETO-RHAMNOSE 3,5-EPIMERASE"/>
    <property type="match status" value="1"/>
</dbReference>
<reference evidence="2" key="1">
    <citation type="journal article" date="2014" name="Int. J. Syst. Evol. Microbiol.">
        <title>Complete genome of a new Firmicutes species belonging to the dominant human colonic microbiota ('Ruminococcus bicirculans') reveals two chromosomes and a selective capacity to utilize plant glucans.</title>
        <authorList>
            <consortium name="NISC Comparative Sequencing Program"/>
            <person name="Wegmann U."/>
            <person name="Louis P."/>
            <person name="Goesmann A."/>
            <person name="Henrissat B."/>
            <person name="Duncan S.H."/>
            <person name="Flint H.J."/>
        </authorList>
    </citation>
    <scope>NUCLEOTIDE SEQUENCE</scope>
    <source>
        <strain evidence="2">JCM 17590</strain>
    </source>
</reference>
<dbReference type="CDD" id="cd00438">
    <property type="entry name" value="cupin_RmlC"/>
    <property type="match status" value="1"/>
</dbReference>
<proteinExistence type="inferred from homology"/>
<gene>
    <name evidence="2" type="primary">rfbC</name>
    <name evidence="2" type="ORF">GCM10022286_18250</name>
</gene>
<comment type="caution">
    <text evidence="2">The sequence shown here is derived from an EMBL/GenBank/DDBJ whole genome shotgun (WGS) entry which is preliminary data.</text>
</comment>
<evidence type="ECO:0000256" key="1">
    <source>
        <dbReference type="ARBA" id="ARBA00010154"/>
    </source>
</evidence>
<evidence type="ECO:0000313" key="2">
    <source>
        <dbReference type="EMBL" id="GAA4161146.1"/>
    </source>
</evidence>
<dbReference type="Gene3D" id="2.60.120.10">
    <property type="entry name" value="Jelly Rolls"/>
    <property type="match status" value="1"/>
</dbReference>
<dbReference type="SUPFAM" id="SSF51182">
    <property type="entry name" value="RmlC-like cupins"/>
    <property type="match status" value="1"/>
</dbReference>
<name>A0ABP7ZK49_9MICO</name>
<sequence length="185" mass="20439">MKVSHSGIPGVVIFEPTPIRDNRGFFTRILDVQVLADAGIDPHSFKQENQSRSRRGGIRGLHGRIAPNGEAKLARCARGAVLDVVLDARPDSPTFGTVETFVLDDVDHRQVYVPGGCLHGYQVLSEDADFCYRTDVFYGPGEVAVNPLDPELAVPWHEPFGELSERDLASPSWREFARDQLGVEL</sequence>
<comment type="similarity">
    <text evidence="1">Belongs to the dTDP-4-dehydrorhamnose 3,5-epimerase family.</text>
</comment>
<dbReference type="RefSeq" id="WP_344791452.1">
    <property type="nucleotide sequence ID" value="NZ_BAABBV010000001.1"/>
</dbReference>
<dbReference type="InterPro" id="IPR000888">
    <property type="entry name" value="RmlC-like"/>
</dbReference>
<accession>A0ABP7ZK49</accession>
<dbReference type="EMBL" id="BAABBV010000001">
    <property type="protein sequence ID" value="GAA4161146.1"/>
    <property type="molecule type" value="Genomic_DNA"/>
</dbReference>
<protein>
    <submittedName>
        <fullName evidence="2">dTDP-4-dehydrorhamnose 3,5-epimerase</fullName>
    </submittedName>
</protein>